<keyword evidence="5" id="KW-0540">Nuclease</keyword>
<dbReference type="SMART" id="SM00535">
    <property type="entry name" value="RIBOc"/>
    <property type="match status" value="2"/>
</dbReference>
<dbReference type="PROSITE" id="PS00517">
    <property type="entry name" value="RNASE_3_1"/>
    <property type="match status" value="1"/>
</dbReference>
<dbReference type="PROSITE" id="PS51194">
    <property type="entry name" value="HELICASE_CTER"/>
    <property type="match status" value="1"/>
</dbReference>
<evidence type="ECO:0000259" key="19">
    <source>
        <dbReference type="PROSITE" id="PS50137"/>
    </source>
</evidence>
<dbReference type="InterPro" id="IPR048513">
    <property type="entry name" value="Dicer_PBD"/>
</dbReference>
<dbReference type="Pfam" id="PF20931">
    <property type="entry name" value="Dicer_platform"/>
    <property type="match status" value="1"/>
</dbReference>
<evidence type="ECO:0000259" key="21">
    <source>
        <dbReference type="PROSITE" id="PS50821"/>
    </source>
</evidence>
<accession>A0AAN7Q1Z8</accession>
<evidence type="ECO:0000256" key="3">
    <source>
        <dbReference type="ARBA" id="ARBA00001946"/>
    </source>
</evidence>
<dbReference type="SUPFAM" id="SSF101690">
    <property type="entry name" value="PAZ domain"/>
    <property type="match status" value="1"/>
</dbReference>
<keyword evidence="26" id="KW-1185">Reference proteome</keyword>
<evidence type="ECO:0000256" key="17">
    <source>
        <dbReference type="ARBA" id="ARBA00035116"/>
    </source>
</evidence>
<dbReference type="Gene3D" id="1.10.1520.10">
    <property type="entry name" value="Ribonuclease III domain"/>
    <property type="match status" value="2"/>
</dbReference>
<evidence type="ECO:0000256" key="6">
    <source>
        <dbReference type="ARBA" id="ARBA00022723"/>
    </source>
</evidence>
<evidence type="ECO:0000256" key="10">
    <source>
        <dbReference type="ARBA" id="ARBA00022801"/>
    </source>
</evidence>
<keyword evidence="14 18" id="KW-0694">RNA-binding</keyword>
<dbReference type="GO" id="GO:0005524">
    <property type="term" value="F:ATP binding"/>
    <property type="evidence" value="ECO:0007669"/>
    <property type="project" value="UniProtKB-KW"/>
</dbReference>
<comment type="cofactor">
    <cofactor evidence="2">
        <name>Mn(2+)</name>
        <dbReference type="ChEBI" id="CHEBI:29035"/>
    </cofactor>
</comment>
<dbReference type="GO" id="GO:0006309">
    <property type="term" value="P:apoptotic DNA fragmentation"/>
    <property type="evidence" value="ECO:0007669"/>
    <property type="project" value="TreeGrafter"/>
</dbReference>
<dbReference type="EMBL" id="JARPUR010000002">
    <property type="protein sequence ID" value="KAK4883339.1"/>
    <property type="molecule type" value="Genomic_DNA"/>
</dbReference>
<dbReference type="SMART" id="SM00949">
    <property type="entry name" value="PAZ"/>
    <property type="match status" value="1"/>
</dbReference>
<dbReference type="GO" id="GO:0005737">
    <property type="term" value="C:cytoplasm"/>
    <property type="evidence" value="ECO:0007669"/>
    <property type="project" value="TreeGrafter"/>
</dbReference>
<dbReference type="Pfam" id="PF03368">
    <property type="entry name" value="Dicer_dimer"/>
    <property type="match status" value="1"/>
</dbReference>
<dbReference type="CDD" id="cd15903">
    <property type="entry name" value="Dicer_PBD"/>
    <property type="match status" value="1"/>
</dbReference>
<dbReference type="InterPro" id="IPR005034">
    <property type="entry name" value="Dicer_dimerisation"/>
</dbReference>
<evidence type="ECO:0000256" key="18">
    <source>
        <dbReference type="PROSITE-ProRule" id="PRU00657"/>
    </source>
</evidence>
<dbReference type="GO" id="GO:0004386">
    <property type="term" value="F:helicase activity"/>
    <property type="evidence" value="ECO:0007669"/>
    <property type="project" value="UniProtKB-KW"/>
</dbReference>
<evidence type="ECO:0000313" key="25">
    <source>
        <dbReference type="EMBL" id="KAK4883339.1"/>
    </source>
</evidence>
<feature type="domain" description="RNase III" evidence="20">
    <location>
        <begin position="1139"/>
        <end position="1315"/>
    </location>
</feature>
<evidence type="ECO:0000256" key="7">
    <source>
        <dbReference type="ARBA" id="ARBA00022737"/>
    </source>
</evidence>
<keyword evidence="12" id="KW-0067">ATP-binding</keyword>
<keyword evidence="6" id="KW-0479">Metal-binding</keyword>
<evidence type="ECO:0000259" key="22">
    <source>
        <dbReference type="PROSITE" id="PS51192"/>
    </source>
</evidence>
<dbReference type="InterPro" id="IPR014001">
    <property type="entry name" value="Helicase_ATP-bd"/>
</dbReference>
<dbReference type="Gene3D" id="3.30.160.380">
    <property type="entry name" value="Dicer dimerisation domain"/>
    <property type="match status" value="1"/>
</dbReference>
<dbReference type="Pfam" id="PF00270">
    <property type="entry name" value="DEAD"/>
    <property type="match status" value="1"/>
</dbReference>
<dbReference type="GO" id="GO:0070578">
    <property type="term" value="C:RISC-loading complex"/>
    <property type="evidence" value="ECO:0007669"/>
    <property type="project" value="TreeGrafter"/>
</dbReference>
<evidence type="ECO:0000313" key="26">
    <source>
        <dbReference type="Proteomes" id="UP001353858"/>
    </source>
</evidence>
<dbReference type="Pfam" id="PF20932">
    <property type="entry name" value="Dicer_dsRBD"/>
    <property type="match status" value="1"/>
</dbReference>
<evidence type="ECO:0000256" key="13">
    <source>
        <dbReference type="ARBA" id="ARBA00022842"/>
    </source>
</evidence>
<dbReference type="Proteomes" id="UP001353858">
    <property type="component" value="Unassembled WGS sequence"/>
</dbReference>
<name>A0AAN7Q1Z8_9COLE</name>
<dbReference type="InterPro" id="IPR014720">
    <property type="entry name" value="dsRBD_dom"/>
</dbReference>
<organism evidence="25 26">
    <name type="scientific">Aquatica leii</name>
    <dbReference type="NCBI Taxonomy" id="1421715"/>
    <lineage>
        <taxon>Eukaryota</taxon>
        <taxon>Metazoa</taxon>
        <taxon>Ecdysozoa</taxon>
        <taxon>Arthropoda</taxon>
        <taxon>Hexapoda</taxon>
        <taxon>Insecta</taxon>
        <taxon>Pterygota</taxon>
        <taxon>Neoptera</taxon>
        <taxon>Endopterygota</taxon>
        <taxon>Coleoptera</taxon>
        <taxon>Polyphaga</taxon>
        <taxon>Elateriformia</taxon>
        <taxon>Elateroidea</taxon>
        <taxon>Lampyridae</taxon>
        <taxon>Luciolinae</taxon>
        <taxon>Aquatica</taxon>
    </lineage>
</organism>
<dbReference type="Gene3D" id="2.170.260.10">
    <property type="entry name" value="paz domain"/>
    <property type="match status" value="1"/>
</dbReference>
<dbReference type="InterPro" id="IPR027417">
    <property type="entry name" value="P-loop_NTPase"/>
</dbReference>
<comment type="catalytic activity">
    <reaction evidence="1">
        <text>Endonucleolytic cleavage to 5'-phosphomonoester.</text>
        <dbReference type="EC" id="3.1.26.3"/>
    </reaction>
</comment>
<evidence type="ECO:0000256" key="4">
    <source>
        <dbReference type="ARBA" id="ARBA00012177"/>
    </source>
</evidence>
<evidence type="ECO:0000259" key="20">
    <source>
        <dbReference type="PROSITE" id="PS50142"/>
    </source>
</evidence>
<sequence length="1616" mass="185807">MEGLIMTDDFKPRDYQISIMEIAIKQNTIIFLPTGSGKTLIAVMILKRLSKPLQKPLSQGGKLSIMLVNTVALVDQQAKYLRTLTNQDVGAYSGEMNVDSWNREMWHKEFETHQILIMTAQILVNLLAPAFLTLNQVNLLIFDECHNAVNDHAMRQVMSYYNDLDEEPRIIGLSATLLNKNCKPDQVIDEVTALETTFHSKIATVEDLEKVIGYSTNPNEVIRPYKRYTLNLIDQYSIIHLESLIKVLTQVKTQQKLSPPLNSHLKPLDVSTEFKDAICLIKDVIYHITEFGSYVGELAVIAHTIQLERIKKNCQDPKVATIYDAVMTGFTTVKKMFTDHMSESNPLERIYRYSSNQIITLFQILEQYDQTSKQSLCGIIFVQRRFTAKLIYNVLKNLKNADPTFAHVEPNFVVGFNTNPFNDTREGFYRAKMNKKILQQFYNKEINLLVASNVLEEGVDIPTCSLVVNFNQVTNYRGYIQSKGRARHKDSFYYMIVDDFEKFSSKYITFQDVEATLNRYLVGTNEARTGPDLEFCDENEIPPYYVNGKGSAKVDLLSAISLLCRYCLKLPSDKYTTYTPNWYLETHDTHYRVVIELPTVSNILEPIQGPFMSTKKQAKRAAALKACEILHKRGELDDLLLPIKTEDVNENLSYYFSHWPKIKERNAGGIKKRRVHSKQIPIVCTGKILSNANVYLHLIEFTPLFSTHSNISMNMIHQLYQSELRFGFISAQFLPKLCKFSVFVTAGEILVNLKLNYKTIVLTTEQLESLKRFHCLIFADILKVLKSFLVIDNDGEVDGFLVVPIRKKNDFCDIDFDVSYTHKEVIDEKLEPSYEERKRLEVNKESYLGKIVTPWYRRDEQVYLVTNVCTDLNAYSQFPSDEFQTYRSYYKEKYDKDLVNGGQPLLLVKGLSKRLNCLKPRLIGNKRSREKVYEDVEEHLIPELCVKQEIPAALWIQAMLLPSVLYRLLSLIQAEELRSIIALESGMGLRFLPEQEEWSPLVFDKHVMTYENNEIPKVNNPEGVSDELTEVDFKLPMIEMIGLCQDFATKKLNDEYSWDIEEEPIDIERNLNVTLMDVQYFENFISQPLAYSDRIRKNHLVRTALPAITYDVSYVYKDIKLLNPRENQRGPELVDVYTALTTAKNNDVINLERMETLGDSFLKLSVSLFVILRYPNFDEGRLTTFKGQLISNKNLYYIGKKKNIPGYLRLSDFTRGLEWKPPSFCVPKLLVNRINKKEISVHSLFYFMFSKEEQGSGVLSQASSTKILDMENDMEDQEEVECDSTLSFLDQQMVPDKTVADGVEALLGVYFQSYGFKGGLNLLKWLEIIPASENIDQLLNMELPNPVLDRNDPSVHIDYHLPSWQKIETTLGYTFKNKAYLLQALTHSSYTPNRKTNCYQTLEFLGDAVLDFLITCHIYETCENLTPGDLTDLRSALVNNITFAGFTVRCGFQKHLLFSNNKLLNYIDNFVQHQESKNYAINEEVSILLQENDLFLAEHIDVPKVLGDTFEALAGAIFLDSGMCLETVWKIFHRIMWKEIESFKTNVPKNAVRLIHETVGAHPEFDKSVTLDTGETMVGLKFMLNGAKKKVYGFGENKSLAKKAAAKIALRLLYKH</sequence>
<evidence type="ECO:0000259" key="24">
    <source>
        <dbReference type="PROSITE" id="PS51327"/>
    </source>
</evidence>
<evidence type="ECO:0000256" key="14">
    <source>
        <dbReference type="ARBA" id="ARBA00022884"/>
    </source>
</evidence>
<keyword evidence="8" id="KW-0547">Nucleotide-binding</keyword>
<evidence type="ECO:0000256" key="1">
    <source>
        <dbReference type="ARBA" id="ARBA00000109"/>
    </source>
</evidence>
<dbReference type="InterPro" id="IPR038248">
    <property type="entry name" value="Dicer_dimer_sf"/>
</dbReference>
<evidence type="ECO:0000256" key="11">
    <source>
        <dbReference type="ARBA" id="ARBA00022806"/>
    </source>
</evidence>
<dbReference type="Pfam" id="PF00271">
    <property type="entry name" value="Helicase_C"/>
    <property type="match status" value="1"/>
</dbReference>
<dbReference type="PROSITE" id="PS51327">
    <property type="entry name" value="DICER_DSRBF"/>
    <property type="match status" value="1"/>
</dbReference>
<feature type="domain" description="DRBM" evidence="19">
    <location>
        <begin position="1593"/>
        <end position="1615"/>
    </location>
</feature>
<dbReference type="InterPro" id="IPR001650">
    <property type="entry name" value="Helicase_C-like"/>
</dbReference>
<dbReference type="InterPro" id="IPR036389">
    <property type="entry name" value="RNase_III_sf"/>
</dbReference>
<evidence type="ECO:0000256" key="9">
    <source>
        <dbReference type="ARBA" id="ARBA00022759"/>
    </source>
</evidence>
<dbReference type="InterPro" id="IPR036085">
    <property type="entry name" value="PAZ_dom_sf"/>
</dbReference>
<protein>
    <recommendedName>
        <fullName evidence="4">ribonuclease III</fullName>
        <ecNumber evidence="4">3.1.26.3</ecNumber>
    </recommendedName>
</protein>
<comment type="similarity">
    <text evidence="17 18">Belongs to the helicase family. Dicer subfamily.</text>
</comment>
<dbReference type="EC" id="3.1.26.3" evidence="4"/>
<dbReference type="GO" id="GO:0005634">
    <property type="term" value="C:nucleus"/>
    <property type="evidence" value="ECO:0007669"/>
    <property type="project" value="TreeGrafter"/>
</dbReference>
<dbReference type="GO" id="GO:0030422">
    <property type="term" value="P:siRNA processing"/>
    <property type="evidence" value="ECO:0007669"/>
    <property type="project" value="InterPro"/>
</dbReference>
<dbReference type="GO" id="GO:0046872">
    <property type="term" value="F:metal ion binding"/>
    <property type="evidence" value="ECO:0007669"/>
    <property type="project" value="UniProtKB-KW"/>
</dbReference>
<dbReference type="GO" id="GO:0004525">
    <property type="term" value="F:ribonuclease III activity"/>
    <property type="evidence" value="ECO:0007669"/>
    <property type="project" value="UniProtKB-EC"/>
</dbReference>
<feature type="domain" description="RNase III" evidence="20">
    <location>
        <begin position="1364"/>
        <end position="1522"/>
    </location>
</feature>
<dbReference type="SUPFAM" id="SSF54768">
    <property type="entry name" value="dsRNA-binding domain-like"/>
    <property type="match status" value="1"/>
</dbReference>
<dbReference type="PROSITE" id="PS50821">
    <property type="entry name" value="PAZ"/>
    <property type="match status" value="1"/>
</dbReference>
<dbReference type="GO" id="GO:0003723">
    <property type="term" value="F:RNA binding"/>
    <property type="evidence" value="ECO:0007669"/>
    <property type="project" value="UniProtKB-UniRule"/>
</dbReference>
<dbReference type="InterPro" id="IPR048512">
    <property type="entry name" value="Dicer_platform"/>
</dbReference>
<dbReference type="SUPFAM" id="SSF69065">
    <property type="entry name" value="RNase III domain-like"/>
    <property type="match status" value="2"/>
</dbReference>
<evidence type="ECO:0000256" key="2">
    <source>
        <dbReference type="ARBA" id="ARBA00001936"/>
    </source>
</evidence>
<dbReference type="GO" id="GO:0004530">
    <property type="term" value="F:deoxyribonuclease I activity"/>
    <property type="evidence" value="ECO:0007669"/>
    <property type="project" value="TreeGrafter"/>
</dbReference>
<dbReference type="InterPro" id="IPR000999">
    <property type="entry name" value="RNase_III_dom"/>
</dbReference>
<evidence type="ECO:0000259" key="23">
    <source>
        <dbReference type="PROSITE" id="PS51194"/>
    </source>
</evidence>
<evidence type="ECO:0000256" key="15">
    <source>
        <dbReference type="ARBA" id="ARBA00023158"/>
    </source>
</evidence>
<evidence type="ECO:0000256" key="5">
    <source>
        <dbReference type="ARBA" id="ARBA00022722"/>
    </source>
</evidence>
<dbReference type="PROSITE" id="PS51192">
    <property type="entry name" value="HELICASE_ATP_BIND_1"/>
    <property type="match status" value="1"/>
</dbReference>
<dbReference type="SMART" id="SM00490">
    <property type="entry name" value="HELICc"/>
    <property type="match status" value="1"/>
</dbReference>
<keyword evidence="10" id="KW-0378">Hydrolase</keyword>
<keyword evidence="9" id="KW-0255">Endonuclease</keyword>
<dbReference type="SMART" id="SM00487">
    <property type="entry name" value="DEXDc"/>
    <property type="match status" value="1"/>
</dbReference>
<comment type="cofactor">
    <cofactor evidence="3">
        <name>Mg(2+)</name>
        <dbReference type="ChEBI" id="CHEBI:18420"/>
    </cofactor>
</comment>
<keyword evidence="7" id="KW-0677">Repeat</keyword>
<dbReference type="InterPro" id="IPR044441">
    <property type="entry name" value="DICER_DSRM"/>
</dbReference>
<feature type="domain" description="PAZ" evidence="21">
    <location>
        <begin position="825"/>
        <end position="949"/>
    </location>
</feature>
<evidence type="ECO:0000256" key="8">
    <source>
        <dbReference type="ARBA" id="ARBA00022741"/>
    </source>
</evidence>
<dbReference type="PROSITE" id="PS50137">
    <property type="entry name" value="DS_RBD"/>
    <property type="match status" value="1"/>
</dbReference>
<reference evidence="26" key="1">
    <citation type="submission" date="2023-01" db="EMBL/GenBank/DDBJ databases">
        <title>Key to firefly adult light organ development and bioluminescence: homeobox transcription factors regulate luciferase expression and transportation to peroxisome.</title>
        <authorList>
            <person name="Fu X."/>
        </authorList>
    </citation>
    <scope>NUCLEOTIDE SEQUENCE [LARGE SCALE GENOMIC DNA]</scope>
</reference>
<dbReference type="Pfam" id="PF00636">
    <property type="entry name" value="Ribonuclease_3"/>
    <property type="match status" value="2"/>
</dbReference>
<keyword evidence="16" id="KW-0464">Manganese</keyword>
<feature type="domain" description="Dicer dsRNA-binding fold" evidence="24">
    <location>
        <begin position="559"/>
        <end position="650"/>
    </location>
</feature>
<feature type="domain" description="Helicase ATP-binding" evidence="22">
    <location>
        <begin position="19"/>
        <end position="195"/>
    </location>
</feature>
<dbReference type="FunFam" id="1.10.1520.10:FF:000005">
    <property type="entry name" value="Putative endoribonuclease dicer"/>
    <property type="match status" value="1"/>
</dbReference>
<keyword evidence="11" id="KW-0347">Helicase</keyword>
<dbReference type="GO" id="GO:0031054">
    <property type="term" value="P:pre-miRNA processing"/>
    <property type="evidence" value="ECO:0007669"/>
    <property type="project" value="InterPro"/>
</dbReference>
<dbReference type="PANTHER" id="PTHR14950">
    <property type="entry name" value="DICER-RELATED"/>
    <property type="match status" value="1"/>
</dbReference>
<gene>
    <name evidence="25" type="ORF">RN001_006658</name>
</gene>
<dbReference type="CDD" id="cd00593">
    <property type="entry name" value="RIBOc"/>
    <property type="match status" value="2"/>
</dbReference>
<dbReference type="Gene3D" id="3.30.160.20">
    <property type="match status" value="1"/>
</dbReference>
<feature type="domain" description="Helicase C-terminal" evidence="23">
    <location>
        <begin position="363"/>
        <end position="541"/>
    </location>
</feature>
<keyword evidence="13" id="KW-0460">Magnesium</keyword>
<dbReference type="InterPro" id="IPR011545">
    <property type="entry name" value="DEAD/DEAH_box_helicase_dom"/>
</dbReference>
<proteinExistence type="inferred from homology"/>
<evidence type="ECO:0000256" key="16">
    <source>
        <dbReference type="ARBA" id="ARBA00023211"/>
    </source>
</evidence>
<evidence type="ECO:0000256" key="12">
    <source>
        <dbReference type="ARBA" id="ARBA00022840"/>
    </source>
</evidence>
<dbReference type="FunFam" id="3.40.50.300:FF:000628">
    <property type="entry name" value="Endoribonuclease Dicer"/>
    <property type="match status" value="1"/>
</dbReference>
<dbReference type="PANTHER" id="PTHR14950:SF37">
    <property type="entry name" value="ENDORIBONUCLEASE DICER"/>
    <property type="match status" value="1"/>
</dbReference>
<keyword evidence="15" id="KW-0943">RNA-mediated gene silencing</keyword>
<dbReference type="CDD" id="cd18034">
    <property type="entry name" value="DEXHc_dicer"/>
    <property type="match status" value="1"/>
</dbReference>
<dbReference type="Pfam" id="PF02170">
    <property type="entry name" value="PAZ"/>
    <property type="match status" value="1"/>
</dbReference>
<comment type="caution">
    <text evidence="25">The sequence shown here is derived from an EMBL/GenBank/DDBJ whole genome shotgun (WGS) entry which is preliminary data.</text>
</comment>
<dbReference type="Gene3D" id="3.40.50.300">
    <property type="entry name" value="P-loop containing nucleotide triphosphate hydrolases"/>
    <property type="match status" value="2"/>
</dbReference>
<dbReference type="InterPro" id="IPR003100">
    <property type="entry name" value="PAZ_dom"/>
</dbReference>
<dbReference type="PROSITE" id="PS50142">
    <property type="entry name" value="RNASE_3_2"/>
    <property type="match status" value="2"/>
</dbReference>
<dbReference type="SUPFAM" id="SSF52540">
    <property type="entry name" value="P-loop containing nucleoside triphosphate hydrolases"/>
    <property type="match status" value="1"/>
</dbReference>